<proteinExistence type="predicted"/>
<gene>
    <name evidence="9" type="ORF">FHR87_001696</name>
</gene>
<keyword evidence="4" id="KW-0067">ATP-binding</keyword>
<evidence type="ECO:0000256" key="5">
    <source>
        <dbReference type="ARBA" id="ARBA00034531"/>
    </source>
</evidence>
<sequence>MSPDKYCVSQDPDCYPGTDVLENLLDLHDEEDLNEAERYLSGIAAERLEFVEPPYGLGNLKYIHRTLFSEIYSWAGEIRRLKISKGGNQFCVPDRIEPEAAKAFGKMNSAGWFEGYPRDSLVNASSSNGSSSTPDMRSTGGWSTGKRGSRRISPLFTATMAT</sequence>
<evidence type="ECO:0000256" key="1">
    <source>
        <dbReference type="ARBA" id="ARBA00022679"/>
    </source>
</evidence>
<name>A0A839T182_AZOMA</name>
<evidence type="ECO:0000256" key="4">
    <source>
        <dbReference type="ARBA" id="ARBA00022840"/>
    </source>
</evidence>
<keyword evidence="10" id="KW-1185">Reference proteome</keyword>
<dbReference type="PANTHER" id="PTHR39560">
    <property type="entry name" value="PROTEIN ADENYLYLTRANSFERASE FIC-RELATED"/>
    <property type="match status" value="1"/>
</dbReference>
<dbReference type="EMBL" id="JACHXI010000006">
    <property type="protein sequence ID" value="MBB3103301.1"/>
    <property type="molecule type" value="Genomic_DNA"/>
</dbReference>
<dbReference type="GO" id="GO:0070733">
    <property type="term" value="F:AMPylase activity"/>
    <property type="evidence" value="ECO:0007669"/>
    <property type="project" value="UniProtKB-EC"/>
</dbReference>
<comment type="catalytic activity">
    <reaction evidence="6">
        <text>L-threonyl-[protein] + ATP = 3-O-(5'-adenylyl)-L-threonyl-[protein] + diphosphate</text>
        <dbReference type="Rhea" id="RHEA:54292"/>
        <dbReference type="Rhea" id="RHEA-COMP:11060"/>
        <dbReference type="Rhea" id="RHEA-COMP:13847"/>
        <dbReference type="ChEBI" id="CHEBI:30013"/>
        <dbReference type="ChEBI" id="CHEBI:30616"/>
        <dbReference type="ChEBI" id="CHEBI:33019"/>
        <dbReference type="ChEBI" id="CHEBI:138113"/>
        <dbReference type="EC" id="2.7.7.108"/>
    </reaction>
</comment>
<dbReference type="SUPFAM" id="SSF140931">
    <property type="entry name" value="Fic-like"/>
    <property type="match status" value="1"/>
</dbReference>
<dbReference type="GO" id="GO:0051302">
    <property type="term" value="P:regulation of cell division"/>
    <property type="evidence" value="ECO:0007669"/>
    <property type="project" value="TreeGrafter"/>
</dbReference>
<evidence type="ECO:0000256" key="7">
    <source>
        <dbReference type="ARBA" id="ARBA00048696"/>
    </source>
</evidence>
<reference evidence="9 10" key="1">
    <citation type="submission" date="2020-08" db="EMBL/GenBank/DDBJ databases">
        <title>Genomic Encyclopedia of Type Strains, Phase III (KMG-III): the genomes of soil and plant-associated and newly described type strains.</title>
        <authorList>
            <person name="Whitman W."/>
        </authorList>
    </citation>
    <scope>NUCLEOTIDE SEQUENCE [LARGE SCALE GENOMIC DNA]</scope>
    <source>
        <strain evidence="9 10">CECT 4462</strain>
    </source>
</reference>
<organism evidence="9 10">
    <name type="scientific">Azomonas macrocytogenes</name>
    <name type="common">Azotobacter macrocytogenes</name>
    <dbReference type="NCBI Taxonomy" id="69962"/>
    <lineage>
        <taxon>Bacteria</taxon>
        <taxon>Pseudomonadati</taxon>
        <taxon>Pseudomonadota</taxon>
        <taxon>Gammaproteobacteria</taxon>
        <taxon>Pseudomonadales</taxon>
        <taxon>Pseudomonadaceae</taxon>
        <taxon>Azomonas</taxon>
    </lineage>
</organism>
<evidence type="ECO:0000313" key="9">
    <source>
        <dbReference type="EMBL" id="MBB3103301.1"/>
    </source>
</evidence>
<dbReference type="Gene3D" id="1.10.3290.10">
    <property type="entry name" value="Fido-like domain"/>
    <property type="match status" value="1"/>
</dbReference>
<dbReference type="GO" id="GO:0005524">
    <property type="term" value="F:ATP binding"/>
    <property type="evidence" value="ECO:0007669"/>
    <property type="project" value="UniProtKB-KW"/>
</dbReference>
<evidence type="ECO:0000256" key="2">
    <source>
        <dbReference type="ARBA" id="ARBA00022695"/>
    </source>
</evidence>
<protein>
    <recommendedName>
        <fullName evidence="5">protein adenylyltransferase</fullName>
        <ecNumber evidence="5">2.7.7.108</ecNumber>
    </recommendedName>
</protein>
<comment type="caution">
    <text evidence="9">The sequence shown here is derived from an EMBL/GenBank/DDBJ whole genome shotgun (WGS) entry which is preliminary data.</text>
</comment>
<dbReference type="InterPro" id="IPR036597">
    <property type="entry name" value="Fido-like_dom_sf"/>
</dbReference>
<feature type="region of interest" description="Disordered" evidence="8">
    <location>
        <begin position="123"/>
        <end position="149"/>
    </location>
</feature>
<dbReference type="PANTHER" id="PTHR39560:SF1">
    <property type="entry name" value="PROTEIN ADENYLYLTRANSFERASE FIC-RELATED"/>
    <property type="match status" value="1"/>
</dbReference>
<dbReference type="Proteomes" id="UP000549250">
    <property type="component" value="Unassembled WGS sequence"/>
</dbReference>
<evidence type="ECO:0000313" key="10">
    <source>
        <dbReference type="Proteomes" id="UP000549250"/>
    </source>
</evidence>
<keyword evidence="2" id="KW-0548">Nucleotidyltransferase</keyword>
<evidence type="ECO:0000256" key="8">
    <source>
        <dbReference type="SAM" id="MobiDB-lite"/>
    </source>
</evidence>
<evidence type="ECO:0000256" key="3">
    <source>
        <dbReference type="ARBA" id="ARBA00022741"/>
    </source>
</evidence>
<dbReference type="RefSeq" id="WP_420826732.1">
    <property type="nucleotide sequence ID" value="NZ_JACHXI010000006.1"/>
</dbReference>
<dbReference type="EC" id="2.7.7.108" evidence="5"/>
<evidence type="ECO:0000256" key="6">
    <source>
        <dbReference type="ARBA" id="ARBA00047939"/>
    </source>
</evidence>
<keyword evidence="3" id="KW-0547">Nucleotide-binding</keyword>
<keyword evidence="1" id="KW-0808">Transferase</keyword>
<comment type="catalytic activity">
    <reaction evidence="7">
        <text>L-tyrosyl-[protein] + ATP = O-(5'-adenylyl)-L-tyrosyl-[protein] + diphosphate</text>
        <dbReference type="Rhea" id="RHEA:54288"/>
        <dbReference type="Rhea" id="RHEA-COMP:10136"/>
        <dbReference type="Rhea" id="RHEA-COMP:13846"/>
        <dbReference type="ChEBI" id="CHEBI:30616"/>
        <dbReference type="ChEBI" id="CHEBI:33019"/>
        <dbReference type="ChEBI" id="CHEBI:46858"/>
        <dbReference type="ChEBI" id="CHEBI:83624"/>
        <dbReference type="EC" id="2.7.7.108"/>
    </reaction>
</comment>
<dbReference type="AlphaFoldDB" id="A0A839T182"/>
<accession>A0A839T182</accession>